<name>A0A4P9Z211_9FUNG</name>
<dbReference type="AlphaFoldDB" id="A0A4P9Z211"/>
<feature type="region of interest" description="Disordered" evidence="1">
    <location>
        <begin position="231"/>
        <end position="261"/>
    </location>
</feature>
<feature type="compositionally biased region" description="Basic and acidic residues" evidence="1">
    <location>
        <begin position="231"/>
        <end position="240"/>
    </location>
</feature>
<dbReference type="SUPFAM" id="SSF81383">
    <property type="entry name" value="F-box domain"/>
    <property type="match status" value="1"/>
</dbReference>
<dbReference type="OrthoDB" id="10464797at2759"/>
<sequence length="825" mass="89956">MDSASRPTTATATTAALVDGRRLDYLERLPTELVANLLQLAGPQACVRVACASRRLWQIGVTHPALWRSLYTSCFPLDDKEIEWIEWCSSILSLEENEEAEEEEDGSGLPPCAGAAPSPIYIRTSNPVSSPPPVLRGVLVRWFRLFGRRVCTDRNWHQMSFQPSTLPFPGTFSKAAWHELHIWKSCLANTIFFLDAHVHPASNSNNNNNNKDDDNDDEANEFYDEFYDSCHSSENEDESAHAGGDAYTNSNAASNNSRHDEHHAHALSQLYLLRHRPGATVRELRLGPAHSRLSLRRAPIARINSQYVVVDGDAVVRTPSTSTAKSAATAHRPTVERCIWIWRVDNTEPILTLCGNQPGRRPSAAHASSSQSQLVFTDLMGHWLLCRRQQASGDGALTDYVMYDLARCTAPPTSTADEGVLACLGVNASTAHFQRVSEEAAAIDRYGRVNRAHTRGSSTAASMSVYVYSHAYLDDSAALNNTVAATAKGTGQCRSRSLAWRVDAVCYGGGGSGASVKCATSGICRHAVAADIAESGPLLASRIDDDRVLLQVQSFIMDTVWLAVLSTTADGGILWQQRGSFFRPELYTGHGFIAVNSTRADDDTATGSRNDAYVPSSCGKSTAPHASDHSDDTHVYHCDHATCNRLISGNGHALMGEPSPPTSTREERRNDVLPAAASFSKTIVLSTNNSSDVAGGKKHAAESNELADTGHEQRQSFVRLLCLAHGQPIRPPMLFTGFCRTIRIIGAIGLTTPASSAEWYFCVTDIAEGRPLSRLDFIQRGRNLKGQICSTYSVMVDEDRPGYCWVFNFSEPSLQQHTTTATIGS</sequence>
<gene>
    <name evidence="2" type="ORF">SYNPS1DRAFT_28478</name>
</gene>
<proteinExistence type="predicted"/>
<evidence type="ECO:0008006" key="4">
    <source>
        <dbReference type="Google" id="ProtNLM"/>
    </source>
</evidence>
<feature type="region of interest" description="Disordered" evidence="1">
    <location>
        <begin position="600"/>
        <end position="631"/>
    </location>
</feature>
<evidence type="ECO:0000313" key="3">
    <source>
        <dbReference type="Proteomes" id="UP000278143"/>
    </source>
</evidence>
<dbReference type="Proteomes" id="UP000278143">
    <property type="component" value="Unassembled WGS sequence"/>
</dbReference>
<evidence type="ECO:0000313" key="2">
    <source>
        <dbReference type="EMBL" id="RKP25801.1"/>
    </source>
</evidence>
<dbReference type="Gene3D" id="1.20.1280.50">
    <property type="match status" value="1"/>
</dbReference>
<accession>A0A4P9Z211</accession>
<dbReference type="EMBL" id="KZ989613">
    <property type="protein sequence ID" value="RKP25801.1"/>
    <property type="molecule type" value="Genomic_DNA"/>
</dbReference>
<reference evidence="3" key="1">
    <citation type="journal article" date="2018" name="Nat. Microbiol.">
        <title>Leveraging single-cell genomics to expand the fungal tree of life.</title>
        <authorList>
            <person name="Ahrendt S.R."/>
            <person name="Quandt C.A."/>
            <person name="Ciobanu D."/>
            <person name="Clum A."/>
            <person name="Salamov A."/>
            <person name="Andreopoulos B."/>
            <person name="Cheng J.F."/>
            <person name="Woyke T."/>
            <person name="Pelin A."/>
            <person name="Henrissat B."/>
            <person name="Reynolds N.K."/>
            <person name="Benny G.L."/>
            <person name="Smith M.E."/>
            <person name="James T.Y."/>
            <person name="Grigoriev I.V."/>
        </authorList>
    </citation>
    <scope>NUCLEOTIDE SEQUENCE [LARGE SCALE GENOMIC DNA]</scope>
    <source>
        <strain evidence="3">Benny S71-1</strain>
    </source>
</reference>
<feature type="region of interest" description="Disordered" evidence="1">
    <location>
        <begin position="689"/>
        <end position="709"/>
    </location>
</feature>
<evidence type="ECO:0000256" key="1">
    <source>
        <dbReference type="SAM" id="MobiDB-lite"/>
    </source>
</evidence>
<keyword evidence="3" id="KW-1185">Reference proteome</keyword>
<protein>
    <recommendedName>
        <fullName evidence="4">F-box domain-containing protein</fullName>
    </recommendedName>
</protein>
<dbReference type="InterPro" id="IPR036047">
    <property type="entry name" value="F-box-like_dom_sf"/>
</dbReference>
<organism evidence="2 3">
    <name type="scientific">Syncephalis pseudoplumigaleata</name>
    <dbReference type="NCBI Taxonomy" id="1712513"/>
    <lineage>
        <taxon>Eukaryota</taxon>
        <taxon>Fungi</taxon>
        <taxon>Fungi incertae sedis</taxon>
        <taxon>Zoopagomycota</taxon>
        <taxon>Zoopagomycotina</taxon>
        <taxon>Zoopagomycetes</taxon>
        <taxon>Zoopagales</taxon>
        <taxon>Piptocephalidaceae</taxon>
        <taxon>Syncephalis</taxon>
    </lineage>
</organism>